<gene>
    <name evidence="4" type="ORF">T310_2645</name>
</gene>
<sequence>MDAVGAAASVVQLVVFSAKLLEKVAQFLDEVRHVHDTQRAFLEKVDFLRTTLQTLSTTLDTRKMQIGVHGTNQDEQQVLEVARDVLNDCNKSILTLKALVTTTKYGPFAKTRTQIKLQLKGHEIQRIESRIAANIGNLQLLIACFHLFDTRLAQDKQVDSQLAEIVEQVRCHQQLLDELSQRRPNRVAARESHEMSPLSIDNDRHNHDLQSPDLKTMAATIKTANSLVEKRSRANCSEPEQRRSHGTETNGEQSDGGVALPFSRTAGTRPPTIPTLEFRTLLLDKYMLQAEEHFKCGSYAKCEEYLRKAIEQGNSRYEEYGQVFEQWLDIQIKLAEVFQRQGQYQNAEKLLSNLISMGEYDGQVAHPDHCHIAFEQLGRLYHAMAGLQLYRYRTTGDIGLGELSSMVKTAYNFASHLHMEDSLSTSLQRLLTQCASTYLEVCELEGDQVTAEALCERHPGLRRKLTPESQIVEPTVPTHFPEPPVGSILSQRRPSSQITPISNGFSEPERGRAGSILSLTADTDISKYASNLLTEVENGSLLLDCPRTNIHAKDHNGLTVLHHALIGLGGKSIDKMVKAILEKDVDVNAPDKDGRQPLHYCVEYNNTSAAAILLASGRVDIEAQNAHSETAAMVAARRKYPNVEMICLLHKHGASIDRKSIPRSLQLKLNQLDKSGRQGSRRSSRTWSYS</sequence>
<evidence type="ECO:0000313" key="4">
    <source>
        <dbReference type="EMBL" id="KKA23335.1"/>
    </source>
</evidence>
<dbReference type="InterPro" id="IPR002110">
    <property type="entry name" value="Ankyrin_rpt"/>
</dbReference>
<proteinExistence type="predicted"/>
<feature type="region of interest" description="Disordered" evidence="3">
    <location>
        <begin position="488"/>
        <end position="509"/>
    </location>
</feature>
<dbReference type="PANTHER" id="PTHR24198">
    <property type="entry name" value="ANKYRIN REPEAT AND PROTEIN KINASE DOMAIN-CONTAINING PROTEIN"/>
    <property type="match status" value="1"/>
</dbReference>
<feature type="region of interest" description="Disordered" evidence="3">
    <location>
        <begin position="228"/>
        <end position="269"/>
    </location>
</feature>
<dbReference type="AlphaFoldDB" id="A0A0F4YZ22"/>
<dbReference type="Proteomes" id="UP000053958">
    <property type="component" value="Unassembled WGS sequence"/>
</dbReference>
<dbReference type="OrthoDB" id="539213at2759"/>
<dbReference type="PANTHER" id="PTHR24198:SF165">
    <property type="entry name" value="ANKYRIN REPEAT-CONTAINING PROTEIN-RELATED"/>
    <property type="match status" value="1"/>
</dbReference>
<evidence type="ECO:0000256" key="3">
    <source>
        <dbReference type="SAM" id="MobiDB-lite"/>
    </source>
</evidence>
<dbReference type="Gene3D" id="1.25.40.10">
    <property type="entry name" value="Tetratricopeptide repeat domain"/>
    <property type="match status" value="1"/>
</dbReference>
<name>A0A0F4YZ22_RASE3</name>
<evidence type="ECO:0000256" key="2">
    <source>
        <dbReference type="ARBA" id="ARBA00023043"/>
    </source>
</evidence>
<dbReference type="STRING" id="1408163.A0A0F4YZ22"/>
<dbReference type="RefSeq" id="XP_013329947.1">
    <property type="nucleotide sequence ID" value="XM_013474493.1"/>
</dbReference>
<comment type="caution">
    <text evidence="4">The sequence shown here is derived from an EMBL/GenBank/DDBJ whole genome shotgun (WGS) entry which is preliminary data.</text>
</comment>
<keyword evidence="5" id="KW-1185">Reference proteome</keyword>
<feature type="compositionally biased region" description="Polar residues" evidence="3">
    <location>
        <begin position="488"/>
        <end position="505"/>
    </location>
</feature>
<accession>A0A0F4YZ22</accession>
<keyword evidence="1" id="KW-0677">Repeat</keyword>
<evidence type="ECO:0000256" key="1">
    <source>
        <dbReference type="ARBA" id="ARBA00022737"/>
    </source>
</evidence>
<dbReference type="Gene3D" id="1.25.40.20">
    <property type="entry name" value="Ankyrin repeat-containing domain"/>
    <property type="match status" value="1"/>
</dbReference>
<feature type="region of interest" description="Disordered" evidence="3">
    <location>
        <begin position="182"/>
        <end position="207"/>
    </location>
</feature>
<dbReference type="SUPFAM" id="SSF48452">
    <property type="entry name" value="TPR-like"/>
    <property type="match status" value="1"/>
</dbReference>
<organism evidence="4 5">
    <name type="scientific">Rasamsonia emersonii (strain ATCC 16479 / CBS 393.64 / IMI 116815)</name>
    <dbReference type="NCBI Taxonomy" id="1408163"/>
    <lineage>
        <taxon>Eukaryota</taxon>
        <taxon>Fungi</taxon>
        <taxon>Dikarya</taxon>
        <taxon>Ascomycota</taxon>
        <taxon>Pezizomycotina</taxon>
        <taxon>Eurotiomycetes</taxon>
        <taxon>Eurotiomycetidae</taxon>
        <taxon>Eurotiales</taxon>
        <taxon>Trichocomaceae</taxon>
        <taxon>Rasamsonia</taxon>
    </lineage>
</organism>
<reference evidence="4 5" key="1">
    <citation type="submission" date="2015-04" db="EMBL/GenBank/DDBJ databases">
        <authorList>
            <person name="Heijne W.H."/>
            <person name="Fedorova N.D."/>
            <person name="Nierman W.C."/>
            <person name="Vollebregt A.W."/>
            <person name="Zhao Z."/>
            <person name="Wu L."/>
            <person name="Kumar M."/>
            <person name="Stam H."/>
            <person name="van den Berg M.A."/>
            <person name="Pel H.J."/>
        </authorList>
    </citation>
    <scope>NUCLEOTIDE SEQUENCE [LARGE SCALE GENOMIC DNA]</scope>
    <source>
        <strain evidence="4 5">CBS 393.64</strain>
    </source>
</reference>
<dbReference type="InterPro" id="IPR036770">
    <property type="entry name" value="Ankyrin_rpt-contain_sf"/>
</dbReference>
<dbReference type="SUPFAM" id="SSF48403">
    <property type="entry name" value="Ankyrin repeat"/>
    <property type="match status" value="1"/>
</dbReference>
<dbReference type="Pfam" id="PF12796">
    <property type="entry name" value="Ank_2"/>
    <property type="match status" value="1"/>
</dbReference>
<evidence type="ECO:0000313" key="5">
    <source>
        <dbReference type="Proteomes" id="UP000053958"/>
    </source>
</evidence>
<dbReference type="SMART" id="SM00248">
    <property type="entry name" value="ANK"/>
    <property type="match status" value="3"/>
</dbReference>
<dbReference type="InterPro" id="IPR011990">
    <property type="entry name" value="TPR-like_helical_dom_sf"/>
</dbReference>
<keyword evidence="2" id="KW-0040">ANK repeat</keyword>
<dbReference type="EMBL" id="LASV01000104">
    <property type="protein sequence ID" value="KKA23335.1"/>
    <property type="molecule type" value="Genomic_DNA"/>
</dbReference>
<protein>
    <submittedName>
        <fullName evidence="4">Uncharacterized protein</fullName>
    </submittedName>
</protein>
<dbReference type="GeneID" id="25314996"/>